<dbReference type="Proteomes" id="UP000185783">
    <property type="component" value="Unassembled WGS sequence"/>
</dbReference>
<dbReference type="STRING" id="197461.A3843_10035"/>
<dbReference type="PIRSF" id="PIRSF031802">
    <property type="entry name" value="UCP031802"/>
    <property type="match status" value="1"/>
</dbReference>
<feature type="domain" description="HemY N-terminal" evidence="7">
    <location>
        <begin position="26"/>
        <end position="131"/>
    </location>
</feature>
<evidence type="ECO:0000259" key="7">
    <source>
        <dbReference type="Pfam" id="PF07219"/>
    </source>
</evidence>
<gene>
    <name evidence="8" type="ORF">A3843_10035</name>
</gene>
<evidence type="ECO:0000313" key="9">
    <source>
        <dbReference type="Proteomes" id="UP000185783"/>
    </source>
</evidence>
<organism evidence="8 9">
    <name type="scientific">Pseudovibrio exalbescens</name>
    <dbReference type="NCBI Taxonomy" id="197461"/>
    <lineage>
        <taxon>Bacteria</taxon>
        <taxon>Pseudomonadati</taxon>
        <taxon>Pseudomonadota</taxon>
        <taxon>Alphaproteobacteria</taxon>
        <taxon>Hyphomicrobiales</taxon>
        <taxon>Stappiaceae</taxon>
        <taxon>Pseudovibrio</taxon>
    </lineage>
</organism>
<evidence type="ECO:0000313" key="8">
    <source>
        <dbReference type="EMBL" id="OKL43929.1"/>
    </source>
</evidence>
<evidence type="ECO:0000256" key="4">
    <source>
        <dbReference type="ARBA" id="ARBA00023136"/>
    </source>
</evidence>
<dbReference type="InterPro" id="IPR016982">
    <property type="entry name" value="Mms48"/>
</dbReference>
<keyword evidence="4 6" id="KW-0472">Membrane</keyword>
<feature type="compositionally biased region" description="Basic and acidic residues" evidence="5">
    <location>
        <begin position="538"/>
        <end position="558"/>
    </location>
</feature>
<dbReference type="InterPro" id="IPR011990">
    <property type="entry name" value="TPR-like_helical_dom_sf"/>
</dbReference>
<reference evidence="8 9" key="1">
    <citation type="submission" date="2016-03" db="EMBL/GenBank/DDBJ databases">
        <title>Genome sequence of Nesiotobacter sp. nov., a moderately halophilic alphaproteobacterium isolated from the Yellow Sea, China.</title>
        <authorList>
            <person name="Zhang G."/>
            <person name="Zhang R."/>
        </authorList>
    </citation>
    <scope>NUCLEOTIDE SEQUENCE [LARGE SCALE GENOMIC DNA]</scope>
    <source>
        <strain evidence="8 9">WB1-6</strain>
    </source>
</reference>
<protein>
    <submittedName>
        <fullName evidence="8">Heme biosynthesis protein HemY</fullName>
    </submittedName>
</protein>
<evidence type="ECO:0000256" key="5">
    <source>
        <dbReference type="SAM" id="MobiDB-lite"/>
    </source>
</evidence>
<comment type="subcellular location">
    <subcellularLocation>
        <location evidence="1">Membrane</location>
    </subcellularLocation>
</comment>
<evidence type="ECO:0000256" key="1">
    <source>
        <dbReference type="ARBA" id="ARBA00004370"/>
    </source>
</evidence>
<keyword evidence="9" id="KW-1185">Reference proteome</keyword>
<comment type="caution">
    <text evidence="8">The sequence shown here is derived from an EMBL/GenBank/DDBJ whole genome shotgun (WGS) entry which is preliminary data.</text>
</comment>
<dbReference type="InterPro" id="IPR010817">
    <property type="entry name" value="HemY_N"/>
</dbReference>
<dbReference type="GO" id="GO:0016020">
    <property type="term" value="C:membrane"/>
    <property type="evidence" value="ECO:0007669"/>
    <property type="project" value="UniProtKB-SubCell"/>
</dbReference>
<keyword evidence="2 6" id="KW-0812">Transmembrane</keyword>
<feature type="region of interest" description="Disordered" evidence="5">
    <location>
        <begin position="454"/>
        <end position="591"/>
    </location>
</feature>
<evidence type="ECO:0000256" key="3">
    <source>
        <dbReference type="ARBA" id="ARBA00022989"/>
    </source>
</evidence>
<feature type="compositionally biased region" description="Acidic residues" evidence="5">
    <location>
        <begin position="570"/>
        <end position="579"/>
    </location>
</feature>
<dbReference type="EMBL" id="LVVZ01000015">
    <property type="protein sequence ID" value="OKL43929.1"/>
    <property type="molecule type" value="Genomic_DNA"/>
</dbReference>
<feature type="compositionally biased region" description="Basic and acidic residues" evidence="5">
    <location>
        <begin position="484"/>
        <end position="494"/>
    </location>
</feature>
<dbReference type="Pfam" id="PF07219">
    <property type="entry name" value="HemY_N"/>
    <property type="match status" value="1"/>
</dbReference>
<evidence type="ECO:0000256" key="2">
    <source>
        <dbReference type="ARBA" id="ARBA00022692"/>
    </source>
</evidence>
<name>A0A1U7JGR6_9HYPH</name>
<keyword evidence="3 6" id="KW-1133">Transmembrane helix</keyword>
<evidence type="ECO:0000256" key="6">
    <source>
        <dbReference type="SAM" id="Phobius"/>
    </source>
</evidence>
<accession>A0A1U7JGR6</accession>
<proteinExistence type="predicted"/>
<feature type="compositionally biased region" description="Basic and acidic residues" evidence="5">
    <location>
        <begin position="501"/>
        <end position="519"/>
    </location>
</feature>
<dbReference type="AlphaFoldDB" id="A0A1U7JGR6"/>
<sequence>MIRVLFFFAVVFVLALGGAWIADRPGIVTLDWEGYRIQASLLTTLVALGTLLAVTVVVWGLFRFIWKFPSITGRFMQRRRKDRGFDALSQGLMALGAGDAYTARKHGLQADKLLKGDEPAAKLLLAQAAQMFGDHAESRKRFEAMLEDPRAKAVGLHGLFIEAEQAQEPVAARHFAEEASSLVPGLKWAGKAVLGYQAVSGDWEAAIATLNRNYSGKLIDKKTYRRHKAVLLTARALELESENPDRARTLAVEAHGLATDLVPAALVASRLASRRGDIRKASKIIEATWKQAPHPDLADAYAHVRPGDSVLDRLNRVKHLASLRAHSGEGAMAVAVAAMDAHEFDEARAQLKKVLRSEPTQRAFLLMADLEEMEYGDQGRVREWMSRAVRAPQDKMWVADGMISAHWAPVSPKTGRLDAYEWKQPETSEEEAITLEPLDDALFEPPVLTAPNATAAPATAEAEVAHADPENLGGDKASSDESADEVRQHPKDAEAEAGSHSGEKTTEQDKDAPKADAPRPAEAAEAEVDLVVIPETDQPPKEDQARKPDGPKMKDGKLVEFPLSHLPDDPGPDGDEDDEAPKKKGAAVYEA</sequence>
<feature type="transmembrane region" description="Helical" evidence="6">
    <location>
        <begin position="45"/>
        <end position="66"/>
    </location>
</feature>
<dbReference type="RefSeq" id="WP_028481272.1">
    <property type="nucleotide sequence ID" value="NZ_LVVZ01000015.1"/>
</dbReference>
<dbReference type="Gene3D" id="1.25.40.10">
    <property type="entry name" value="Tetratricopeptide repeat domain"/>
    <property type="match status" value="1"/>
</dbReference>